<keyword evidence="4" id="KW-1185">Reference proteome</keyword>
<evidence type="ECO:0000256" key="1">
    <source>
        <dbReference type="SAM" id="MobiDB-lite"/>
    </source>
</evidence>
<sequence>MSVLARNQMAACAPSAARPAAAAARPLAPRAPARGTSNAAAPAAKAPAPRRDARAAAAVSVAEPAAAAAVGPSRDTYFTLRHEIVRSHFPTALGVEDFVSRVERALSQFGFNGNNAIAMTNLCRDEVTTILKAEIESVFGSSFNTNGLGGVLTCGVTGMGAGLSHSPVCPEGRERYVFFASPHCAVDEHGELGAISRPNRPGKSCACGAMAASLAQLQSEGLDSNVRVPGVHDPLDPEMSILKQRLARRIQAENMEPANMNLADITSVAERVIADDLEFLISKAVDTSKADYAVVTGVQIHNWSTDLAGANFEFVAPTRAYAVVNGVRTDIDLESVPPLTPRQLNTIAGGVPGLEAGISSAGQSMHTLQSMSASYLTDVICSSELPQPRDYLRGKPNPLNMPGEAKA</sequence>
<evidence type="ECO:0000259" key="2">
    <source>
        <dbReference type="Pfam" id="PF18599"/>
    </source>
</evidence>
<protein>
    <recommendedName>
        <fullName evidence="2">Limiting CO2-inducible protein B/C beta carbonyic anhydrase domain-containing protein</fullName>
    </recommendedName>
</protein>
<evidence type="ECO:0000313" key="4">
    <source>
        <dbReference type="Proteomes" id="UP000247498"/>
    </source>
</evidence>
<dbReference type="Proteomes" id="UP000247498">
    <property type="component" value="Unassembled WGS sequence"/>
</dbReference>
<proteinExistence type="predicted"/>
<feature type="region of interest" description="Disordered" evidence="1">
    <location>
        <begin position="23"/>
        <end position="49"/>
    </location>
</feature>
<evidence type="ECO:0000313" key="3">
    <source>
        <dbReference type="EMBL" id="GBF88278.1"/>
    </source>
</evidence>
<dbReference type="PANTHER" id="PTHR38016">
    <property type="entry name" value="UNNAMED PRODUCT"/>
    <property type="match status" value="1"/>
</dbReference>
<name>A0A2V0NLI2_9CHLO</name>
<dbReference type="Pfam" id="PF18599">
    <property type="entry name" value="LCIB_C_CA"/>
    <property type="match status" value="1"/>
</dbReference>
<dbReference type="PANTHER" id="PTHR38016:SF1">
    <property type="entry name" value="LIMITING CO2-INDUCIBLE PROTEIN B_C BETA CARBONYIC ANHYDRASE DOMAIN-CONTAINING PROTEIN"/>
    <property type="match status" value="1"/>
</dbReference>
<dbReference type="STRING" id="307507.A0A2V0NLI2"/>
<reference evidence="3 4" key="1">
    <citation type="journal article" date="2018" name="Sci. Rep.">
        <title>Raphidocelis subcapitata (=Pseudokirchneriella subcapitata) provides an insight into genome evolution and environmental adaptations in the Sphaeropleales.</title>
        <authorList>
            <person name="Suzuki S."/>
            <person name="Yamaguchi H."/>
            <person name="Nakajima N."/>
            <person name="Kawachi M."/>
        </authorList>
    </citation>
    <scope>NUCLEOTIDE SEQUENCE [LARGE SCALE GENOMIC DNA]</scope>
    <source>
        <strain evidence="3 4">NIES-35</strain>
    </source>
</reference>
<dbReference type="OrthoDB" id="2014244at2759"/>
<dbReference type="AlphaFoldDB" id="A0A2V0NLI2"/>
<feature type="compositionally biased region" description="Low complexity" evidence="1">
    <location>
        <begin position="23"/>
        <end position="47"/>
    </location>
</feature>
<dbReference type="InParanoid" id="A0A2V0NLI2"/>
<organism evidence="3 4">
    <name type="scientific">Raphidocelis subcapitata</name>
    <dbReference type="NCBI Taxonomy" id="307507"/>
    <lineage>
        <taxon>Eukaryota</taxon>
        <taxon>Viridiplantae</taxon>
        <taxon>Chlorophyta</taxon>
        <taxon>core chlorophytes</taxon>
        <taxon>Chlorophyceae</taxon>
        <taxon>CS clade</taxon>
        <taxon>Sphaeropleales</taxon>
        <taxon>Selenastraceae</taxon>
        <taxon>Raphidocelis</taxon>
    </lineage>
</organism>
<accession>A0A2V0NLI2</accession>
<dbReference type="EMBL" id="BDRX01000004">
    <property type="protein sequence ID" value="GBF88278.1"/>
    <property type="molecule type" value="Genomic_DNA"/>
</dbReference>
<comment type="caution">
    <text evidence="3">The sequence shown here is derived from an EMBL/GenBank/DDBJ whole genome shotgun (WGS) entry which is preliminary data.</text>
</comment>
<feature type="domain" description="Limiting CO2-inducible protein B/C beta carbonyic anhydrase" evidence="2">
    <location>
        <begin position="92"/>
        <end position="323"/>
    </location>
</feature>
<feature type="region of interest" description="Disordered" evidence="1">
    <location>
        <begin position="387"/>
        <end position="407"/>
    </location>
</feature>
<dbReference type="InterPro" id="IPR040703">
    <property type="entry name" value="LCIB/C_CA"/>
</dbReference>
<gene>
    <name evidence="3" type="ORF">Rsub_00990</name>
</gene>